<protein>
    <recommendedName>
        <fullName evidence="3">ANR family transcriptional regulator</fullName>
    </recommendedName>
</protein>
<evidence type="ECO:0000313" key="2">
    <source>
        <dbReference type="Proteomes" id="UP000004349"/>
    </source>
</evidence>
<dbReference type="RefSeq" id="WP_005592964.1">
    <property type="nucleotide sequence ID" value="NZ_AFWE01000030.1"/>
</dbReference>
<accession>F9RIY0</accession>
<gene>
    <name evidence="1" type="ORF">VIS19158_11119</name>
</gene>
<dbReference type="AlphaFoldDB" id="F9RIY0"/>
<dbReference type="Proteomes" id="UP000004349">
    <property type="component" value="Unassembled WGS sequence"/>
</dbReference>
<reference evidence="1 2" key="1">
    <citation type="journal article" date="2012" name="Int. J. Syst. Evol. Microbiol.">
        <title>Vibrio caribbeanicus sp. nov., isolated from the marine sponge Scleritoderma cyanea.</title>
        <authorList>
            <person name="Hoffmann M."/>
            <person name="Monday S.R."/>
            <person name="Allard M.W."/>
            <person name="Strain E.A."/>
            <person name="Whittaker P."/>
            <person name="Naum M."/>
            <person name="McCarthy P.J."/>
            <person name="Lopez J.V."/>
            <person name="Fischer M."/>
            <person name="Brown E.W."/>
        </authorList>
    </citation>
    <scope>NUCLEOTIDE SEQUENCE [LARGE SCALE GENOMIC DNA]</scope>
    <source>
        <strain evidence="1 2">LMG 19158</strain>
    </source>
</reference>
<evidence type="ECO:0008006" key="3">
    <source>
        <dbReference type="Google" id="ProtNLM"/>
    </source>
</evidence>
<dbReference type="InterPro" id="IPR047666">
    <property type="entry name" value="ANR_neg_reg"/>
</dbReference>
<name>F9RIY0_9VIBR</name>
<proteinExistence type="predicted"/>
<comment type="caution">
    <text evidence="1">The sequence shown here is derived from an EMBL/GenBank/DDBJ whole genome shotgun (WGS) entry which is preliminary data.</text>
</comment>
<sequence length="73" mass="8759">MSFNQQYLDVAQKACDAERRCDWERAAFFWNLAVDQAIGRNRHWAIARYEYCRYHFAIRSSLVISKDFYNTNG</sequence>
<organism evidence="1 2">
    <name type="scientific">Vibrio scophthalmi LMG 19158</name>
    <dbReference type="NCBI Taxonomy" id="870967"/>
    <lineage>
        <taxon>Bacteria</taxon>
        <taxon>Pseudomonadati</taxon>
        <taxon>Pseudomonadota</taxon>
        <taxon>Gammaproteobacteria</taxon>
        <taxon>Vibrionales</taxon>
        <taxon>Vibrionaceae</taxon>
        <taxon>Vibrio</taxon>
    </lineage>
</organism>
<evidence type="ECO:0000313" key="1">
    <source>
        <dbReference type="EMBL" id="EGU41742.1"/>
    </source>
</evidence>
<dbReference type="EMBL" id="AFWE01000030">
    <property type="protein sequence ID" value="EGU41742.1"/>
    <property type="molecule type" value="Genomic_DNA"/>
</dbReference>
<dbReference type="NCBIfam" id="NF033650">
    <property type="entry name" value="ANR_neg_reg"/>
    <property type="match status" value="1"/>
</dbReference>